<keyword evidence="4 5" id="KW-0472">Membrane</keyword>
<gene>
    <name evidence="7" type="primary">tonB</name>
    <name evidence="7" type="ordered locus">HAPS_2220</name>
</gene>
<feature type="transmembrane region" description="Helical" evidence="5">
    <location>
        <begin position="21"/>
        <end position="41"/>
    </location>
</feature>
<keyword evidence="3 5" id="KW-1133">Transmembrane helix</keyword>
<dbReference type="PROSITE" id="PS52015">
    <property type="entry name" value="TONB_CTD"/>
    <property type="match status" value="1"/>
</dbReference>
<evidence type="ECO:0000256" key="5">
    <source>
        <dbReference type="SAM" id="Phobius"/>
    </source>
</evidence>
<evidence type="ECO:0000313" key="7">
    <source>
        <dbReference type="EMBL" id="ACL33652.1"/>
    </source>
</evidence>
<evidence type="ECO:0000256" key="1">
    <source>
        <dbReference type="ARBA" id="ARBA00004167"/>
    </source>
</evidence>
<dbReference type="STRING" id="557723.HAPS_2220"/>
<dbReference type="InterPro" id="IPR037682">
    <property type="entry name" value="TonB_C"/>
</dbReference>
<name>B8F8K0_GLAP5</name>
<dbReference type="Pfam" id="PF03544">
    <property type="entry name" value="TonB_C"/>
    <property type="match status" value="1"/>
</dbReference>
<dbReference type="AlphaFoldDB" id="B8F8K0"/>
<dbReference type="InterPro" id="IPR006260">
    <property type="entry name" value="TonB/TolA_C"/>
</dbReference>
<organism evidence="7 8">
    <name type="scientific">Glaesserella parasuis serovar 5 (strain SH0165)</name>
    <name type="common">Haemophilus parasuis</name>
    <dbReference type="NCBI Taxonomy" id="557723"/>
    <lineage>
        <taxon>Bacteria</taxon>
        <taxon>Pseudomonadati</taxon>
        <taxon>Pseudomonadota</taxon>
        <taxon>Gammaproteobacteria</taxon>
        <taxon>Pasteurellales</taxon>
        <taxon>Pasteurellaceae</taxon>
        <taxon>Glaesserella</taxon>
    </lineage>
</organism>
<dbReference type="EMBL" id="CP001321">
    <property type="protein sequence ID" value="ACL33652.1"/>
    <property type="molecule type" value="Genomic_DNA"/>
</dbReference>
<evidence type="ECO:0000256" key="3">
    <source>
        <dbReference type="ARBA" id="ARBA00022989"/>
    </source>
</evidence>
<proteinExistence type="predicted"/>
<feature type="domain" description="TonB C-terminal" evidence="6">
    <location>
        <begin position="174"/>
        <end position="267"/>
    </location>
</feature>
<dbReference type="Gene3D" id="3.30.1150.10">
    <property type="match status" value="1"/>
</dbReference>
<dbReference type="SUPFAM" id="SSF74653">
    <property type="entry name" value="TolA/TonB C-terminal domain"/>
    <property type="match status" value="1"/>
</dbReference>
<evidence type="ECO:0000313" key="8">
    <source>
        <dbReference type="Proteomes" id="UP000006743"/>
    </source>
</evidence>
<evidence type="ECO:0000256" key="4">
    <source>
        <dbReference type="ARBA" id="ARBA00023136"/>
    </source>
</evidence>
<evidence type="ECO:0000256" key="2">
    <source>
        <dbReference type="ARBA" id="ARBA00022692"/>
    </source>
</evidence>
<dbReference type="KEGG" id="hap:HAPS_2220"/>
<dbReference type="GO" id="GO:0016020">
    <property type="term" value="C:membrane"/>
    <property type="evidence" value="ECO:0007669"/>
    <property type="project" value="UniProtKB-SubCell"/>
</dbReference>
<dbReference type="Proteomes" id="UP000006743">
    <property type="component" value="Chromosome"/>
</dbReference>
<comment type="subcellular location">
    <subcellularLocation>
        <location evidence="1">Membrane</location>
        <topology evidence="1">Single-pass membrane protein</topology>
    </subcellularLocation>
</comment>
<accession>B8F8K0</accession>
<sequence length="267" mass="29295">MITGFILIYSYIMLQWFYNRFYNISIFLSVTLVHIGLAYTISQLSWDRDLNHFGDLENLQMVEVNLGSEEPIEVKSESEPEVTQEPEQILSTEVADVSQADLVKKEEKPEVKVKKEIKKSPEKLTKKVEKKKELSPKPLSDKKTNTIQVAQNHQQGNQNGVEGSKSVTGNAKVDASLGAGYGNAMRGRCSDISDESDDVGSVKLKVTIGTNGKATNVEILSSSGIKRLDNQASRMASGHTYQPAKINNSAVVGSVIFSIHFKCGAAA</sequence>
<evidence type="ECO:0000259" key="6">
    <source>
        <dbReference type="PROSITE" id="PS52015"/>
    </source>
</evidence>
<keyword evidence="2 5" id="KW-0812">Transmembrane</keyword>
<protein>
    <submittedName>
        <fullName evidence="7">Periplasmic protein, links inner and outer membranes</fullName>
    </submittedName>
</protein>
<dbReference type="HOGENOM" id="CLU_1127207_0_0_6"/>
<reference evidence="7 8" key="1">
    <citation type="journal article" date="2009" name="J. Bacteriol.">
        <title>Complete genome sequence of Haemophilus parasuis SH0165.</title>
        <authorList>
            <person name="Yue M."/>
            <person name="Yang F."/>
            <person name="Yang J."/>
            <person name="Bei W."/>
            <person name="Cai X."/>
            <person name="Chen L."/>
            <person name="Dong J."/>
            <person name="Zhou R."/>
            <person name="Jin M."/>
            <person name="Jin Q."/>
            <person name="Chen H."/>
        </authorList>
    </citation>
    <scope>NUCLEOTIDE SEQUENCE [LARGE SCALE GENOMIC DNA]</scope>
    <source>
        <strain evidence="7 8">SH0165</strain>
    </source>
</reference>
<dbReference type="GO" id="GO:0055085">
    <property type="term" value="P:transmembrane transport"/>
    <property type="evidence" value="ECO:0007669"/>
    <property type="project" value="InterPro"/>
</dbReference>
<dbReference type="NCBIfam" id="TIGR01352">
    <property type="entry name" value="tonB_Cterm"/>
    <property type="match status" value="1"/>
</dbReference>
<keyword evidence="8" id="KW-1185">Reference proteome</keyword>